<dbReference type="FunFam" id="3.30.160.60:FF:001182">
    <property type="entry name" value="Zinc finger, C2H2 type"/>
    <property type="match status" value="1"/>
</dbReference>
<dbReference type="SMART" id="SM00868">
    <property type="entry name" value="zf-AD"/>
    <property type="match status" value="2"/>
</dbReference>
<dbReference type="Gene3D" id="3.30.160.60">
    <property type="entry name" value="Classic Zinc Finger"/>
    <property type="match status" value="8"/>
</dbReference>
<evidence type="ECO:0000313" key="11">
    <source>
        <dbReference type="Proteomes" id="UP000092462"/>
    </source>
</evidence>
<organism evidence="10 11">
    <name type="scientific">Phlebotomus papatasi</name>
    <name type="common">Sandfly</name>
    <dbReference type="NCBI Taxonomy" id="29031"/>
    <lineage>
        <taxon>Eukaryota</taxon>
        <taxon>Metazoa</taxon>
        <taxon>Ecdysozoa</taxon>
        <taxon>Arthropoda</taxon>
        <taxon>Hexapoda</taxon>
        <taxon>Insecta</taxon>
        <taxon>Pterygota</taxon>
        <taxon>Neoptera</taxon>
        <taxon>Endopterygota</taxon>
        <taxon>Diptera</taxon>
        <taxon>Nematocera</taxon>
        <taxon>Psychodoidea</taxon>
        <taxon>Psychodidae</taxon>
        <taxon>Phlebotomus</taxon>
        <taxon>Phlebotomus</taxon>
    </lineage>
</organism>
<evidence type="ECO:0000256" key="8">
    <source>
        <dbReference type="PROSITE-ProRule" id="PRU01263"/>
    </source>
</evidence>
<feature type="binding site" evidence="8">
    <location>
        <position position="398"/>
    </location>
    <ligand>
        <name>Zn(2+)</name>
        <dbReference type="ChEBI" id="CHEBI:29105"/>
    </ligand>
</feature>
<dbReference type="VEuPathDB" id="VectorBase:PPAI001418"/>
<dbReference type="SUPFAM" id="SSF57716">
    <property type="entry name" value="Glucocorticoid receptor-like (DNA-binding domain)"/>
    <property type="match status" value="2"/>
</dbReference>
<dbReference type="GO" id="GO:0005634">
    <property type="term" value="C:nucleus"/>
    <property type="evidence" value="ECO:0007669"/>
    <property type="project" value="UniProtKB-SubCell"/>
</dbReference>
<feature type="binding site" evidence="8">
    <location>
        <position position="395"/>
    </location>
    <ligand>
        <name>Zn(2+)</name>
        <dbReference type="ChEBI" id="CHEBI:29105"/>
    </ligand>
</feature>
<feature type="region of interest" description="Disordered" evidence="9">
    <location>
        <begin position="431"/>
        <end position="516"/>
    </location>
</feature>
<name>A0A1B0D245_PHLPP</name>
<evidence type="ECO:0000313" key="10">
    <source>
        <dbReference type="EnsemblMetazoa" id="PPAI001418-PA"/>
    </source>
</evidence>
<feature type="compositionally biased region" description="Basic and acidic residues" evidence="9">
    <location>
        <begin position="442"/>
        <end position="455"/>
    </location>
</feature>
<evidence type="ECO:0000256" key="9">
    <source>
        <dbReference type="SAM" id="MobiDB-lite"/>
    </source>
</evidence>
<evidence type="ECO:0000256" key="7">
    <source>
        <dbReference type="PROSITE-ProRule" id="PRU00042"/>
    </source>
</evidence>
<keyword evidence="4 7" id="KW-0863">Zinc-finger</keyword>
<dbReference type="Pfam" id="PF12874">
    <property type="entry name" value="zf-met"/>
    <property type="match status" value="1"/>
</dbReference>
<accession>A0A1B0D245</accession>
<evidence type="ECO:0000256" key="5">
    <source>
        <dbReference type="ARBA" id="ARBA00022833"/>
    </source>
</evidence>
<dbReference type="VEuPathDB" id="VectorBase:PPAPM1_006132"/>
<evidence type="ECO:0000256" key="3">
    <source>
        <dbReference type="ARBA" id="ARBA00022737"/>
    </source>
</evidence>
<dbReference type="PANTHER" id="PTHR24379">
    <property type="entry name" value="KRAB AND ZINC FINGER DOMAIN-CONTAINING"/>
    <property type="match status" value="1"/>
</dbReference>
<dbReference type="EMBL" id="AJVK01002711">
    <property type="status" value="NOT_ANNOTATED_CDS"/>
    <property type="molecule type" value="Genomic_DNA"/>
</dbReference>
<proteinExistence type="predicted"/>
<dbReference type="PANTHER" id="PTHR24379:SF121">
    <property type="entry name" value="C2H2-TYPE DOMAIN-CONTAINING PROTEIN"/>
    <property type="match status" value="1"/>
</dbReference>
<dbReference type="SUPFAM" id="SSF57667">
    <property type="entry name" value="beta-beta-alpha zinc fingers"/>
    <property type="match status" value="6"/>
</dbReference>
<dbReference type="InterPro" id="IPR012934">
    <property type="entry name" value="Znf_AD"/>
</dbReference>
<dbReference type="Pfam" id="PF00096">
    <property type="entry name" value="zf-C2H2"/>
    <property type="match status" value="4"/>
</dbReference>
<dbReference type="Pfam" id="PF07776">
    <property type="entry name" value="zf-AD"/>
    <property type="match status" value="1"/>
</dbReference>
<dbReference type="FunFam" id="3.30.160.60:FF:000100">
    <property type="entry name" value="Zinc finger 45-like"/>
    <property type="match status" value="1"/>
</dbReference>
<keyword evidence="3" id="KW-0677">Repeat</keyword>
<comment type="subcellular location">
    <subcellularLocation>
        <location evidence="1">Nucleus</location>
    </subcellularLocation>
</comment>
<dbReference type="InterPro" id="IPR036236">
    <property type="entry name" value="Znf_C2H2_sf"/>
</dbReference>
<dbReference type="SMART" id="SM00355">
    <property type="entry name" value="ZnF_C2H2"/>
    <property type="match status" value="13"/>
</dbReference>
<evidence type="ECO:0000256" key="6">
    <source>
        <dbReference type="ARBA" id="ARBA00023242"/>
    </source>
</evidence>
<sequence>MIPFFNIYFELIGITLKEYPTFPAKICPSCEYEMVQAYKFRERCLETEEKLKDMLDEENSVRDENFECIVPVKCAQTEKYKSRETSAAQVKTNEQNPNKSKNNIKKYSPELLEELKDKNIKCKRCMNTYLGLDLFKVHKCPKTSTPETHQKQPKKKARRKIFQCKDCSKFFRSRTGYNIHMDKHKNNKRYECLHCGKGFFHWMARRTHTYKVHLNKTVYECADCGEGFYLKHKLSKHIARVHLKSHYFQCEVCGKKMSGNSSKHSHMLTHTEKGTCEICGKELKNMNTLKQHLKTHSGEKNYECTVCGGSFTCNFSLKNHIRKLHPNQTHIIPPDGTIVNIMDDWSVCRLCLQSKEEFMKSFHDVNYNMIPFFNIYFELVGTTLTEYATFPGKICQCCEEELIQAYKFREKCLETEDRLKDLTNDDGFGFGGSNIEFITPTKTEETEFPDKKPENPEELLQDNFNATSQSSLVESQPCEIPDVKSEEDTNLYDEDTATDDIQTDSSKERSSSGQKRIVHKFSRRQMKMLELKNIQCRRCNQVFKGIEMFKKHGCNHVRTKEEEQQKKLHVCDECGRSYTSRTCFNQHMDKHKNNKRYVCNYCDKKFFGWIARRTHIYKVHLKKTYCECSHCGKGFYMRHELTKHIRSVHMEGFSYQCEVCGKTFKRKDQLKDHEKIHEGKKTCKICSKELNSIACLRQHMRTHSNEKNYICPVCSKGFTCNFSMKTHVRKLHPDDVHLLPPDGT</sequence>
<feature type="compositionally biased region" description="Acidic residues" evidence="9">
    <location>
        <begin position="488"/>
        <end position="502"/>
    </location>
</feature>
<dbReference type="PROSITE" id="PS50157">
    <property type="entry name" value="ZINC_FINGER_C2H2_2"/>
    <property type="match status" value="11"/>
</dbReference>
<keyword evidence="6" id="KW-0539">Nucleus</keyword>
<dbReference type="GO" id="GO:0008270">
    <property type="term" value="F:zinc ion binding"/>
    <property type="evidence" value="ECO:0007669"/>
    <property type="project" value="UniProtKB-UniRule"/>
</dbReference>
<dbReference type="InterPro" id="IPR013087">
    <property type="entry name" value="Znf_C2H2_type"/>
</dbReference>
<dbReference type="AlphaFoldDB" id="A0A1B0D245"/>
<protein>
    <submittedName>
        <fullName evidence="10">Uncharacterized protein</fullName>
    </submittedName>
</protein>
<keyword evidence="5 8" id="KW-0862">Zinc</keyword>
<comment type="caution">
    <text evidence="8">Lacks conserved residue(s) required for the propagation of feature annotation.</text>
</comment>
<evidence type="ECO:0000256" key="4">
    <source>
        <dbReference type="ARBA" id="ARBA00022771"/>
    </source>
</evidence>
<feature type="compositionally biased region" description="Polar residues" evidence="9">
    <location>
        <begin position="462"/>
        <end position="474"/>
    </location>
</feature>
<dbReference type="PROSITE" id="PS51915">
    <property type="entry name" value="ZAD"/>
    <property type="match status" value="2"/>
</dbReference>
<evidence type="ECO:0000256" key="1">
    <source>
        <dbReference type="ARBA" id="ARBA00004123"/>
    </source>
</evidence>
<reference evidence="10" key="1">
    <citation type="submission" date="2022-08" db="UniProtKB">
        <authorList>
            <consortium name="EnsemblMetazoa"/>
        </authorList>
    </citation>
    <scope>IDENTIFICATION</scope>
    <source>
        <strain evidence="10">Israel</strain>
    </source>
</reference>
<feature type="binding site" evidence="8">
    <location>
        <position position="348"/>
    </location>
    <ligand>
        <name>Zn(2+)</name>
        <dbReference type="ChEBI" id="CHEBI:29105"/>
    </ligand>
</feature>
<dbReference type="VEuPathDB" id="VectorBase:PPAPM1_009772"/>
<dbReference type="Proteomes" id="UP000092462">
    <property type="component" value="Unassembled WGS sequence"/>
</dbReference>
<dbReference type="EnsemblMetazoa" id="PPAI001418-RA">
    <property type="protein sequence ID" value="PPAI001418-PA"/>
    <property type="gene ID" value="PPAI001418"/>
</dbReference>
<feature type="binding site" evidence="8">
    <location>
        <position position="351"/>
    </location>
    <ligand>
        <name>Zn(2+)</name>
        <dbReference type="ChEBI" id="CHEBI:29105"/>
    </ligand>
</feature>
<keyword evidence="11" id="KW-1185">Reference proteome</keyword>
<evidence type="ECO:0000256" key="2">
    <source>
        <dbReference type="ARBA" id="ARBA00022723"/>
    </source>
</evidence>
<dbReference type="Pfam" id="PF13894">
    <property type="entry name" value="zf-C2H2_4"/>
    <property type="match status" value="1"/>
</dbReference>
<dbReference type="PROSITE" id="PS00028">
    <property type="entry name" value="ZINC_FINGER_C2H2_1"/>
    <property type="match status" value="11"/>
</dbReference>
<keyword evidence="2 8" id="KW-0479">Metal-binding</keyword>